<dbReference type="EMBL" id="MU854562">
    <property type="protein sequence ID" value="KAK4032940.1"/>
    <property type="molecule type" value="Genomic_DNA"/>
</dbReference>
<comment type="similarity">
    <text evidence="1">Belongs to the oxygen-dependent FAD-linked oxidoreductase family.</text>
</comment>
<protein>
    <recommendedName>
        <fullName evidence="4">FAD-binding PCMH-type domain-containing protein</fullName>
    </recommendedName>
</protein>
<dbReference type="PANTHER" id="PTHR13878:SF91">
    <property type="entry name" value="FAD BINDING DOMAIN PROTEIN (AFU_ORTHOLOGUE AFUA_6G12070)-RELATED"/>
    <property type="match status" value="1"/>
</dbReference>
<gene>
    <name evidence="5" type="ORF">C8A01DRAFT_20055</name>
</gene>
<dbReference type="InterPro" id="IPR016169">
    <property type="entry name" value="FAD-bd_PCMH_sub2"/>
</dbReference>
<evidence type="ECO:0000256" key="2">
    <source>
        <dbReference type="ARBA" id="ARBA00023002"/>
    </source>
</evidence>
<organism evidence="5 6">
    <name type="scientific">Parachaetomium inaequale</name>
    <dbReference type="NCBI Taxonomy" id="2588326"/>
    <lineage>
        <taxon>Eukaryota</taxon>
        <taxon>Fungi</taxon>
        <taxon>Dikarya</taxon>
        <taxon>Ascomycota</taxon>
        <taxon>Pezizomycotina</taxon>
        <taxon>Sordariomycetes</taxon>
        <taxon>Sordariomycetidae</taxon>
        <taxon>Sordariales</taxon>
        <taxon>Chaetomiaceae</taxon>
        <taxon>Parachaetomium</taxon>
    </lineage>
</organism>
<dbReference type="Gene3D" id="3.40.462.20">
    <property type="match status" value="1"/>
</dbReference>
<dbReference type="InterPro" id="IPR036318">
    <property type="entry name" value="FAD-bd_PCMH-like_sf"/>
</dbReference>
<dbReference type="PROSITE" id="PS51387">
    <property type="entry name" value="FAD_PCMH"/>
    <property type="match status" value="1"/>
</dbReference>
<dbReference type="InterPro" id="IPR012951">
    <property type="entry name" value="BBE"/>
</dbReference>
<evidence type="ECO:0000256" key="3">
    <source>
        <dbReference type="SAM" id="SignalP"/>
    </source>
</evidence>
<feature type="chain" id="PRO_5042953252" description="FAD-binding PCMH-type domain-containing protein" evidence="3">
    <location>
        <begin position="22"/>
        <end position="636"/>
    </location>
</feature>
<sequence>MLLARALLSLGLVALLPAATATNFPFEETQLSEDDIGNFSAIAFGDTASSSAGSEGVSRCRFEPGDRGWPTDQEWARLNATLEGRLLKPVPPAAACYPGPYYDQAKCDFLLGLVNTTHFFLDDPLTILTTWPEGDTCFAVANPTGNCTQGGYPSYVVNASSVKDIQLAVNFARNRNIRLNIKNTGHDFSGRSTGQASLSIWVHYLKGLEFVPEYTIGEFTGPAAIIGGGLEAWEATNAVNATQNMTLVLPSWPTLGVAGGWSQGGGHNNLASLYGLGADQFLSLNVVTADGRFVTADVNQNQDLFFALRGGGASTYGVVTSAIWKGYAPNAFFSGLTFSFNTGPTKPGTPLFSSPFRSAPAVEVDDTETFWNGYNAYLRFSKSSSLAGGYGFGDANNLGNDSLSFIGSFLMANMTAAEATEFIRPLFATLRALGINQTDLTAATVPVARIQSPVGDTINNRVFSSRLFPRKNWESSAGFDKMTAAIRKTVEEGGYLFRGRSFSPNLDVAGYPGSSAAVSPTFRDSLMHATVFIPQDLTASTTSEWLAMHDRLARYMDGLRAATPGGGAYLNEADVMEPNWQESFFGSHFPRLLAIKKAVDPWGVFWAPLTPGSEAWEVNTADGMPTQNGPLCQTGK</sequence>
<evidence type="ECO:0000256" key="1">
    <source>
        <dbReference type="ARBA" id="ARBA00005466"/>
    </source>
</evidence>
<dbReference type="Pfam" id="PF01565">
    <property type="entry name" value="FAD_binding_4"/>
    <property type="match status" value="1"/>
</dbReference>
<proteinExistence type="inferred from homology"/>
<dbReference type="SUPFAM" id="SSF56176">
    <property type="entry name" value="FAD-binding/transporter-associated domain-like"/>
    <property type="match status" value="1"/>
</dbReference>
<dbReference type="PANTHER" id="PTHR13878">
    <property type="entry name" value="GULONOLACTONE OXIDASE"/>
    <property type="match status" value="1"/>
</dbReference>
<dbReference type="Proteomes" id="UP001303115">
    <property type="component" value="Unassembled WGS sequence"/>
</dbReference>
<dbReference type="AlphaFoldDB" id="A0AAN6SMU9"/>
<evidence type="ECO:0000313" key="5">
    <source>
        <dbReference type="EMBL" id="KAK4032940.1"/>
    </source>
</evidence>
<keyword evidence="3" id="KW-0732">Signal</keyword>
<comment type="caution">
    <text evidence="5">The sequence shown here is derived from an EMBL/GenBank/DDBJ whole genome shotgun (WGS) entry which is preliminary data.</text>
</comment>
<dbReference type="InterPro" id="IPR050432">
    <property type="entry name" value="FAD-linked_Oxidoreductases_BP"/>
</dbReference>
<evidence type="ECO:0000259" key="4">
    <source>
        <dbReference type="PROSITE" id="PS51387"/>
    </source>
</evidence>
<dbReference type="Gene3D" id="3.30.465.10">
    <property type="match status" value="2"/>
</dbReference>
<accession>A0AAN6SMU9</accession>
<dbReference type="InterPro" id="IPR006094">
    <property type="entry name" value="Oxid_FAD_bind_N"/>
</dbReference>
<keyword evidence="2" id="KW-0560">Oxidoreductase</keyword>
<dbReference type="Pfam" id="PF08031">
    <property type="entry name" value="BBE"/>
    <property type="match status" value="1"/>
</dbReference>
<keyword evidence="6" id="KW-1185">Reference proteome</keyword>
<dbReference type="GO" id="GO:0016491">
    <property type="term" value="F:oxidoreductase activity"/>
    <property type="evidence" value="ECO:0007669"/>
    <property type="project" value="UniProtKB-KW"/>
</dbReference>
<evidence type="ECO:0000313" key="6">
    <source>
        <dbReference type="Proteomes" id="UP001303115"/>
    </source>
</evidence>
<reference evidence="6" key="1">
    <citation type="journal article" date="2023" name="Mol. Phylogenet. Evol.">
        <title>Genome-scale phylogeny and comparative genomics of the fungal order Sordariales.</title>
        <authorList>
            <person name="Hensen N."/>
            <person name="Bonometti L."/>
            <person name="Westerberg I."/>
            <person name="Brannstrom I.O."/>
            <person name="Guillou S."/>
            <person name="Cros-Aarteil S."/>
            <person name="Calhoun S."/>
            <person name="Haridas S."/>
            <person name="Kuo A."/>
            <person name="Mondo S."/>
            <person name="Pangilinan J."/>
            <person name="Riley R."/>
            <person name="LaButti K."/>
            <person name="Andreopoulos B."/>
            <person name="Lipzen A."/>
            <person name="Chen C."/>
            <person name="Yan M."/>
            <person name="Daum C."/>
            <person name="Ng V."/>
            <person name="Clum A."/>
            <person name="Steindorff A."/>
            <person name="Ohm R.A."/>
            <person name="Martin F."/>
            <person name="Silar P."/>
            <person name="Natvig D.O."/>
            <person name="Lalanne C."/>
            <person name="Gautier V."/>
            <person name="Ament-Velasquez S.L."/>
            <person name="Kruys A."/>
            <person name="Hutchinson M.I."/>
            <person name="Powell A.J."/>
            <person name="Barry K."/>
            <person name="Miller A.N."/>
            <person name="Grigoriev I.V."/>
            <person name="Debuchy R."/>
            <person name="Gladieux P."/>
            <person name="Hiltunen Thoren M."/>
            <person name="Johannesson H."/>
        </authorList>
    </citation>
    <scope>NUCLEOTIDE SEQUENCE [LARGE SCALE GENOMIC DNA]</scope>
    <source>
        <strain evidence="6">CBS 284.82</strain>
    </source>
</reference>
<feature type="domain" description="FAD-binding PCMH-type" evidence="4">
    <location>
        <begin position="149"/>
        <end position="329"/>
    </location>
</feature>
<feature type="signal peptide" evidence="3">
    <location>
        <begin position="1"/>
        <end position="21"/>
    </location>
</feature>
<dbReference type="InterPro" id="IPR016166">
    <property type="entry name" value="FAD-bd_PCMH"/>
</dbReference>
<dbReference type="GO" id="GO:0071949">
    <property type="term" value="F:FAD binding"/>
    <property type="evidence" value="ECO:0007669"/>
    <property type="project" value="InterPro"/>
</dbReference>
<name>A0AAN6SMU9_9PEZI</name>